<protein>
    <submittedName>
        <fullName evidence="2">Uncharacterized protein</fullName>
    </submittedName>
</protein>
<proteinExistence type="predicted"/>
<evidence type="ECO:0000313" key="3">
    <source>
        <dbReference type="Proteomes" id="UP000609879"/>
    </source>
</evidence>
<gene>
    <name evidence="2" type="ORF">Ade02nite_19560</name>
</gene>
<organism evidence="2 3">
    <name type="scientific">Paractinoplanes deccanensis</name>
    <dbReference type="NCBI Taxonomy" id="113561"/>
    <lineage>
        <taxon>Bacteria</taxon>
        <taxon>Bacillati</taxon>
        <taxon>Actinomycetota</taxon>
        <taxon>Actinomycetes</taxon>
        <taxon>Micromonosporales</taxon>
        <taxon>Micromonosporaceae</taxon>
        <taxon>Paractinoplanes</taxon>
    </lineage>
</organism>
<keyword evidence="3" id="KW-1185">Reference proteome</keyword>
<name>A0ABQ3Y001_9ACTN</name>
<sequence length="148" mass="16271">MLANLRRRLADRFSDHLHAIFGTDRLPRMEQHMATVIEALTALAEQVNRVSAAQATSFTNLQNAIAELKRGELTDEQARLVAQIEDSLTTLADDAQRGDDGYEPQQSGDGQPDVVLPETDPQEPGAEEPTVTEPKVPAEPADETTLRR</sequence>
<evidence type="ECO:0000313" key="2">
    <source>
        <dbReference type="EMBL" id="GID73315.1"/>
    </source>
</evidence>
<feature type="region of interest" description="Disordered" evidence="1">
    <location>
        <begin position="91"/>
        <end position="148"/>
    </location>
</feature>
<reference evidence="2 3" key="1">
    <citation type="submission" date="2021-01" db="EMBL/GenBank/DDBJ databases">
        <title>Whole genome shotgun sequence of Actinoplanes deccanensis NBRC 13994.</title>
        <authorList>
            <person name="Komaki H."/>
            <person name="Tamura T."/>
        </authorList>
    </citation>
    <scope>NUCLEOTIDE SEQUENCE [LARGE SCALE GENOMIC DNA]</scope>
    <source>
        <strain evidence="2 3">NBRC 13994</strain>
    </source>
</reference>
<dbReference type="EMBL" id="BOMI01000033">
    <property type="protein sequence ID" value="GID73315.1"/>
    <property type="molecule type" value="Genomic_DNA"/>
</dbReference>
<accession>A0ABQ3Y001</accession>
<evidence type="ECO:0000256" key="1">
    <source>
        <dbReference type="SAM" id="MobiDB-lite"/>
    </source>
</evidence>
<comment type="caution">
    <text evidence="2">The sequence shown here is derived from an EMBL/GenBank/DDBJ whole genome shotgun (WGS) entry which is preliminary data.</text>
</comment>
<dbReference type="Proteomes" id="UP000609879">
    <property type="component" value="Unassembled WGS sequence"/>
</dbReference>